<feature type="region of interest" description="Disordered" evidence="6">
    <location>
        <begin position="765"/>
        <end position="799"/>
    </location>
</feature>
<gene>
    <name evidence="8" type="ORF">A4X06_0g1167</name>
</gene>
<comment type="caution">
    <text evidence="8">The sequence shown here is derived from an EMBL/GenBank/DDBJ whole genome shotgun (WGS) entry which is preliminary data.</text>
</comment>
<dbReference type="SUPFAM" id="SSF57667">
    <property type="entry name" value="beta-beta-alpha zinc fingers"/>
    <property type="match status" value="4"/>
</dbReference>
<dbReference type="SMART" id="SM00355">
    <property type="entry name" value="ZnF_C2H2"/>
    <property type="match status" value="8"/>
</dbReference>
<feature type="region of interest" description="Disordered" evidence="6">
    <location>
        <begin position="1"/>
        <end position="111"/>
    </location>
</feature>
<keyword evidence="9" id="KW-1185">Reference proteome</keyword>
<evidence type="ECO:0000256" key="1">
    <source>
        <dbReference type="ARBA" id="ARBA00022723"/>
    </source>
</evidence>
<dbReference type="Proteomes" id="UP000077684">
    <property type="component" value="Unassembled WGS sequence"/>
</dbReference>
<reference evidence="8" key="1">
    <citation type="submission" date="2016-04" db="EMBL/GenBank/DDBJ databases">
        <authorList>
            <person name="Nguyen H.D."/>
            <person name="Samba Siva P."/>
            <person name="Cullis J."/>
            <person name="Levesque C.A."/>
            <person name="Hambleton S."/>
        </authorList>
    </citation>
    <scope>NUCLEOTIDE SEQUENCE</scope>
    <source>
        <strain evidence="8">DAOMC 236426</strain>
    </source>
</reference>
<dbReference type="Gene3D" id="3.30.160.60">
    <property type="entry name" value="Classic Zinc Finger"/>
    <property type="match status" value="5"/>
</dbReference>
<feature type="compositionally biased region" description="Low complexity" evidence="6">
    <location>
        <begin position="651"/>
        <end position="668"/>
    </location>
</feature>
<keyword evidence="1" id="KW-0479">Metal-binding</keyword>
<name>A0A8X7T018_9BASI</name>
<dbReference type="GO" id="GO:0000978">
    <property type="term" value="F:RNA polymerase II cis-regulatory region sequence-specific DNA binding"/>
    <property type="evidence" value="ECO:0007669"/>
    <property type="project" value="UniProtKB-ARBA"/>
</dbReference>
<dbReference type="GO" id="GO:0008270">
    <property type="term" value="F:zinc ion binding"/>
    <property type="evidence" value="ECO:0007669"/>
    <property type="project" value="UniProtKB-KW"/>
</dbReference>
<dbReference type="EMBL" id="LWDE02000072">
    <property type="protein sequence ID" value="KAE8253883.1"/>
    <property type="molecule type" value="Genomic_DNA"/>
</dbReference>
<feature type="compositionally biased region" description="Low complexity" evidence="6">
    <location>
        <begin position="490"/>
        <end position="499"/>
    </location>
</feature>
<evidence type="ECO:0000313" key="9">
    <source>
        <dbReference type="Proteomes" id="UP000077684"/>
    </source>
</evidence>
<feature type="compositionally biased region" description="Acidic residues" evidence="6">
    <location>
        <begin position="769"/>
        <end position="787"/>
    </location>
</feature>
<feature type="compositionally biased region" description="Acidic residues" evidence="6">
    <location>
        <begin position="557"/>
        <end position="570"/>
    </location>
</feature>
<feature type="region of interest" description="Disordered" evidence="6">
    <location>
        <begin position="302"/>
        <end position="321"/>
    </location>
</feature>
<evidence type="ECO:0000256" key="6">
    <source>
        <dbReference type="SAM" id="MobiDB-lite"/>
    </source>
</evidence>
<feature type="domain" description="C2H2-type" evidence="7">
    <location>
        <begin position="324"/>
        <end position="353"/>
    </location>
</feature>
<dbReference type="InterPro" id="IPR036236">
    <property type="entry name" value="Znf_C2H2_sf"/>
</dbReference>
<feature type="compositionally biased region" description="Acidic residues" evidence="6">
    <location>
        <begin position="38"/>
        <end position="64"/>
    </location>
</feature>
<feature type="domain" description="C2H2-type" evidence="7">
    <location>
        <begin position="485"/>
        <end position="524"/>
    </location>
</feature>
<feature type="domain" description="C2H2-type" evidence="7">
    <location>
        <begin position="256"/>
        <end position="286"/>
    </location>
</feature>
<dbReference type="PANTHER" id="PTHR23235:SF120">
    <property type="entry name" value="KRUPPEL-LIKE FACTOR 15"/>
    <property type="match status" value="1"/>
</dbReference>
<feature type="domain" description="C2H2-type" evidence="7">
    <location>
        <begin position="102"/>
        <end position="131"/>
    </location>
</feature>
<feature type="compositionally biased region" description="Polar residues" evidence="6">
    <location>
        <begin position="1"/>
        <end position="23"/>
    </location>
</feature>
<reference evidence="8" key="2">
    <citation type="journal article" date="2019" name="IMA Fungus">
        <title>Genome sequencing and comparison of five Tilletia species to identify candidate genes for the detection of regulated species infecting wheat.</title>
        <authorList>
            <person name="Nguyen H.D.T."/>
            <person name="Sultana T."/>
            <person name="Kesanakurti P."/>
            <person name="Hambleton S."/>
        </authorList>
    </citation>
    <scope>NUCLEOTIDE SEQUENCE</scope>
    <source>
        <strain evidence="8">DAOMC 236426</strain>
    </source>
</reference>
<feature type="domain" description="C2H2-type" evidence="7">
    <location>
        <begin position="132"/>
        <end position="161"/>
    </location>
</feature>
<feature type="compositionally biased region" description="Low complexity" evidence="6">
    <location>
        <begin position="679"/>
        <end position="693"/>
    </location>
</feature>
<feature type="compositionally biased region" description="Low complexity" evidence="6">
    <location>
        <begin position="66"/>
        <end position="88"/>
    </location>
</feature>
<feature type="compositionally biased region" description="Acidic residues" evidence="6">
    <location>
        <begin position="708"/>
        <end position="722"/>
    </location>
</feature>
<dbReference type="GO" id="GO:0000981">
    <property type="term" value="F:DNA-binding transcription factor activity, RNA polymerase II-specific"/>
    <property type="evidence" value="ECO:0007669"/>
    <property type="project" value="TreeGrafter"/>
</dbReference>
<feature type="compositionally biased region" description="Basic and acidic residues" evidence="6">
    <location>
        <begin position="571"/>
        <end position="584"/>
    </location>
</feature>
<dbReference type="PANTHER" id="PTHR23235">
    <property type="entry name" value="KRUEPPEL-LIKE TRANSCRIPTION FACTOR"/>
    <property type="match status" value="1"/>
</dbReference>
<accession>A0A8X7T018</accession>
<keyword evidence="4" id="KW-0862">Zinc</keyword>
<feature type="compositionally biased region" description="Acidic residues" evidence="6">
    <location>
        <begin position="433"/>
        <end position="465"/>
    </location>
</feature>
<evidence type="ECO:0000256" key="3">
    <source>
        <dbReference type="ARBA" id="ARBA00022771"/>
    </source>
</evidence>
<evidence type="ECO:0000259" key="7">
    <source>
        <dbReference type="PROSITE" id="PS50157"/>
    </source>
</evidence>
<feature type="region of interest" description="Disordered" evidence="6">
    <location>
        <begin position="431"/>
        <end position="503"/>
    </location>
</feature>
<keyword evidence="3 5" id="KW-0863">Zinc-finger</keyword>
<dbReference type="InterPro" id="IPR013087">
    <property type="entry name" value="Znf_C2H2_type"/>
</dbReference>
<organism evidence="8 9">
    <name type="scientific">Tilletia controversa</name>
    <name type="common">dwarf bunt fungus</name>
    <dbReference type="NCBI Taxonomy" id="13291"/>
    <lineage>
        <taxon>Eukaryota</taxon>
        <taxon>Fungi</taxon>
        <taxon>Dikarya</taxon>
        <taxon>Basidiomycota</taxon>
        <taxon>Ustilaginomycotina</taxon>
        <taxon>Exobasidiomycetes</taxon>
        <taxon>Tilletiales</taxon>
        <taxon>Tilletiaceae</taxon>
        <taxon>Tilletia</taxon>
    </lineage>
</organism>
<dbReference type="FunFam" id="3.30.160.60:FF:000125">
    <property type="entry name" value="Putative zinc finger protein 143"/>
    <property type="match status" value="2"/>
</dbReference>
<keyword evidence="2" id="KW-0677">Repeat</keyword>
<proteinExistence type="predicted"/>
<feature type="region of interest" description="Disordered" evidence="6">
    <location>
        <begin position="342"/>
        <end position="374"/>
    </location>
</feature>
<dbReference type="AlphaFoldDB" id="A0A8X7T018"/>
<feature type="region of interest" description="Disordered" evidence="6">
    <location>
        <begin position="557"/>
        <end position="750"/>
    </location>
</feature>
<dbReference type="Pfam" id="PF00096">
    <property type="entry name" value="zf-C2H2"/>
    <property type="match status" value="2"/>
</dbReference>
<feature type="compositionally biased region" description="Basic and acidic residues" evidence="6">
    <location>
        <begin position="723"/>
        <end position="733"/>
    </location>
</feature>
<evidence type="ECO:0000256" key="4">
    <source>
        <dbReference type="ARBA" id="ARBA00022833"/>
    </source>
</evidence>
<sequence>MSVLTLNTPQQQHTRLAGTTRSGRTCRLPARFRRSDHADDEEHVEDEDEDEDGDGDGDEEDEVEAPTRARSRSVSAPRSRASSVTPPGAGSGGASADDERPFQCEHPGCGKAFKKRNKLNRHMLSHTDERKYVCQHPGCDKKFLRSQHLAAHQQTHSGPSSSPMLSAMELDGAAISEAQKQHVCTHPMPTTADSAQSPVPVCGKRFWTKQKLDRHLHTVHEVCPPGEELSLSALEDEEGASGSPLGTSTKKSAKLYPCDQDECSKIFRKRKHLRAHIWDTHSDAPHLSPYTTPSRAIRASVEPGTPAAAAANNHPERDVRQRPFPCNWPGCTMRFPTNSHRRIHEQRHEEKKQKSYTCALPHPPSSSSEGSAGGMLTFPTWSLLRAHMREVHPPRCPRAECAVDAASGLGRSFRSQEGLKAHLKRHEERDALLEAEEEAEEAEEADGDDEDEDEDEDEEEHDDGDGAQNASGPFYGDPTKTGYRFACTHSSPQPSQQQPTCPKRFKTARALDVHTRVVHLGERRFQCSRGCGRRFGYKCTKERHEAAEKCVLALADDREEEEEEMEDDYFREEGGAVPERDSERVGPSTSRAQPAPAIPAELSILSPPPRALVEAAKQSTNAENQDQKKTKEKKKVAHTGRARGLQAYGVGSSSTGQSSSSRSGQGRSLYDLFTGEGYAPASATVSTAHSSSESAEKKRKRPSKSGEEDGEDADGEEDGEGEGEGRGGGDEMRGSASSPPPSKKRKIRDRIFPCPWHRIVELQRKADAEAEADGGSDDDYGVEEEGERQEPLGPLPDCGFRFSRMYDLRRHVRSRHGVDLTKFDKGAMEVIMQQQ</sequence>
<dbReference type="PROSITE" id="PS50157">
    <property type="entry name" value="ZINC_FINGER_C2H2_2"/>
    <property type="match status" value="5"/>
</dbReference>
<dbReference type="PROSITE" id="PS00028">
    <property type="entry name" value="ZINC_FINGER_C2H2_1"/>
    <property type="match status" value="4"/>
</dbReference>
<evidence type="ECO:0000256" key="2">
    <source>
        <dbReference type="ARBA" id="ARBA00022737"/>
    </source>
</evidence>
<evidence type="ECO:0000313" key="8">
    <source>
        <dbReference type="EMBL" id="KAE8253883.1"/>
    </source>
</evidence>
<protein>
    <recommendedName>
        <fullName evidence="7">C2H2-type domain-containing protein</fullName>
    </recommendedName>
</protein>
<evidence type="ECO:0000256" key="5">
    <source>
        <dbReference type="PROSITE-ProRule" id="PRU00042"/>
    </source>
</evidence>
<feature type="compositionally biased region" description="Basic residues" evidence="6">
    <location>
        <begin position="630"/>
        <end position="641"/>
    </location>
</feature>